<dbReference type="UniPathway" id="UPA00138"/>
<dbReference type="GO" id="GO:0006094">
    <property type="term" value="P:gluconeogenesis"/>
    <property type="evidence" value="ECO:0007669"/>
    <property type="project" value="UniProtKB-UniPathway"/>
</dbReference>
<organism evidence="17 18">
    <name type="scientific">Desulfobulbus oralis</name>
    <dbReference type="NCBI Taxonomy" id="1986146"/>
    <lineage>
        <taxon>Bacteria</taxon>
        <taxon>Pseudomonadati</taxon>
        <taxon>Thermodesulfobacteriota</taxon>
        <taxon>Desulfobulbia</taxon>
        <taxon>Desulfobulbales</taxon>
        <taxon>Desulfobulbaceae</taxon>
        <taxon>Desulfobulbus</taxon>
    </lineage>
</organism>
<dbReference type="Proteomes" id="UP000239867">
    <property type="component" value="Chromosome"/>
</dbReference>
<accession>A0A2L1GRQ3</accession>
<feature type="domain" description="Pyruvate phosphate dikinase AMP/ATP-binding" evidence="16">
    <location>
        <begin position="143"/>
        <end position="450"/>
    </location>
</feature>
<evidence type="ECO:0000256" key="8">
    <source>
        <dbReference type="ARBA" id="ARBA00022723"/>
    </source>
</evidence>
<keyword evidence="11" id="KW-0067">ATP-binding</keyword>
<dbReference type="RefSeq" id="WP_104937525.1">
    <property type="nucleotide sequence ID" value="NZ_CP021255.1"/>
</dbReference>
<sequence length="878" mass="98560">MLHSLSNWFRKTFGSTRDDDSPRLDAAAVEKLQITFKARYYSFRQLLAANTKTLESMAEIEKALQGAEPFSFSFVQKACGTVSINVFSMISHMERIAPGRYEALREAFTAIQSRIDALWLQKKELSDRRLVIPLEAVTSDMMDVAGGKMANLGDIKNRLRMRVPPGFVVTAAAHELFMRTDGLQKEVDRLFQVAGTDLDRNPDLVSSQIRQRILAAGIPEPLYNAVMAAFEKLKKEYRGPQLRLAVRSSAHGEDAENSSFAGQYRSELNVSFEQFFHAYKQVVASKYSPQAIAYKLNRGFRDKDIAMCVGCLAMVDAVAGGVVYTRNPLDRRDDRIYINSVWGLPKGVVDGDALCDLFVVARDEHLTIERQDVRNKDFLVQCYESDGCIRAKTDESLVGAPSLSPEKIRELADAAIQIEEYYETAQDIEWAITREGELYFLQSRPLQQMEAVLPVEELNLSRFDHSLLFDKGINVSPGTASGRVFKVAKKADILQFPEGAVLVVAQALPTWAPLVARASAVISERGGFAGHLANVAREFGIPAIFGVATAMTNVENGELVTVAADLGRVYLGSIAPLLEWKRAEIAPMKGSPIYETLLQASRHIIPLTLVDPESRDFRPDKCSTFHDITRFIHEKAVVEMFNFGKDHRFSELASKQLHYRVPMNWWILNLDDGFAHEVPGRYVKLDDIASIPMLAFWDGFVAIPWDGPPAMDGGGMTSILVRSTMNTNLVAGAQSKYAERNYFMISKHFCTLNSRLGYHFCTMEAMVSERKPENYVRFTFKGGAADYERCLGRVRFIQEILERYDFHASANGDHMDARIEGRNQNYMLERLKILGYLTLHTRQLDMIMGNPARVKYYKNKLTGDIDRILSGAAGGQKA</sequence>
<proteinExistence type="inferred from homology"/>
<evidence type="ECO:0000256" key="14">
    <source>
        <dbReference type="ARBA" id="ARBA00047700"/>
    </source>
</evidence>
<reference evidence="17 18" key="1">
    <citation type="journal article" date="2018" name="MBio">
        <title>Insights into the evolution of host association through the isolation and characterization of a novel human periodontal pathobiont, Desulfobulbus oralis.</title>
        <authorList>
            <person name="Cross K.L."/>
            <person name="Chirania P."/>
            <person name="Xiong W."/>
            <person name="Beall C.J."/>
            <person name="Elkins J.G."/>
            <person name="Giannone R.J."/>
            <person name="Griffen A.L."/>
            <person name="Guss A.M."/>
            <person name="Hettich R.L."/>
            <person name="Joshi S.S."/>
            <person name="Mokrzan E.M."/>
            <person name="Martin R.K."/>
            <person name="Zhulin I.B."/>
            <person name="Leys E.J."/>
            <person name="Podar M."/>
        </authorList>
    </citation>
    <scope>NUCLEOTIDE SEQUENCE [LARGE SCALE GENOMIC DNA]</scope>
    <source>
        <strain evidence="17 18">ORNL</strain>
    </source>
</reference>
<keyword evidence="18" id="KW-1185">Reference proteome</keyword>
<dbReference type="GO" id="GO:0046872">
    <property type="term" value="F:metal ion binding"/>
    <property type="evidence" value="ECO:0007669"/>
    <property type="project" value="UniProtKB-KW"/>
</dbReference>
<evidence type="ECO:0000256" key="7">
    <source>
        <dbReference type="ARBA" id="ARBA00022679"/>
    </source>
</evidence>
<dbReference type="SUPFAM" id="SSF52009">
    <property type="entry name" value="Phosphohistidine domain"/>
    <property type="match status" value="1"/>
</dbReference>
<evidence type="ECO:0000256" key="2">
    <source>
        <dbReference type="ARBA" id="ARBA00002988"/>
    </source>
</evidence>
<feature type="domain" description="PEP-utilising enzyme mobile" evidence="15">
    <location>
        <begin position="496"/>
        <end position="565"/>
    </location>
</feature>
<dbReference type="EC" id="2.7.9.2" evidence="5"/>
<dbReference type="InterPro" id="IPR002192">
    <property type="entry name" value="PPDK_AMP/ATP-bd"/>
</dbReference>
<dbReference type="EMBL" id="CP021255">
    <property type="protein sequence ID" value="AVD72318.1"/>
    <property type="molecule type" value="Genomic_DNA"/>
</dbReference>
<dbReference type="KEGG" id="deo:CAY53_09310"/>
<evidence type="ECO:0000256" key="10">
    <source>
        <dbReference type="ARBA" id="ARBA00022777"/>
    </source>
</evidence>
<dbReference type="SUPFAM" id="SSF56059">
    <property type="entry name" value="Glutathione synthetase ATP-binding domain-like"/>
    <property type="match status" value="1"/>
</dbReference>
<dbReference type="InterPro" id="IPR008279">
    <property type="entry name" value="PEP-util_enz_mobile_dom"/>
</dbReference>
<evidence type="ECO:0000256" key="4">
    <source>
        <dbReference type="ARBA" id="ARBA00007837"/>
    </source>
</evidence>
<evidence type="ECO:0000259" key="15">
    <source>
        <dbReference type="Pfam" id="PF00391"/>
    </source>
</evidence>
<evidence type="ECO:0000256" key="13">
    <source>
        <dbReference type="ARBA" id="ARBA00033470"/>
    </source>
</evidence>
<dbReference type="Gene3D" id="3.50.30.10">
    <property type="entry name" value="Phosphohistidine domain"/>
    <property type="match status" value="1"/>
</dbReference>
<dbReference type="GO" id="GO:0008986">
    <property type="term" value="F:pyruvate, water dikinase activity"/>
    <property type="evidence" value="ECO:0007669"/>
    <property type="project" value="UniProtKB-EC"/>
</dbReference>
<evidence type="ECO:0000256" key="1">
    <source>
        <dbReference type="ARBA" id="ARBA00001946"/>
    </source>
</evidence>
<dbReference type="InterPro" id="IPR036637">
    <property type="entry name" value="Phosphohistidine_dom_sf"/>
</dbReference>
<keyword evidence="10 17" id="KW-0418">Kinase</keyword>
<keyword evidence="12" id="KW-0460">Magnesium</keyword>
<dbReference type="OrthoDB" id="9760711at2"/>
<dbReference type="GO" id="GO:0005524">
    <property type="term" value="F:ATP binding"/>
    <property type="evidence" value="ECO:0007669"/>
    <property type="project" value="UniProtKB-KW"/>
</dbReference>
<keyword evidence="17" id="KW-0670">Pyruvate</keyword>
<evidence type="ECO:0000256" key="9">
    <source>
        <dbReference type="ARBA" id="ARBA00022741"/>
    </source>
</evidence>
<dbReference type="Pfam" id="PF00391">
    <property type="entry name" value="PEP-utilizers"/>
    <property type="match status" value="1"/>
</dbReference>
<keyword evidence="8" id="KW-0479">Metal-binding</keyword>
<name>A0A2L1GRQ3_9BACT</name>
<dbReference type="Gene3D" id="3.30.470.20">
    <property type="entry name" value="ATP-grasp fold, B domain"/>
    <property type="match status" value="1"/>
</dbReference>
<evidence type="ECO:0000313" key="17">
    <source>
        <dbReference type="EMBL" id="AVD72318.1"/>
    </source>
</evidence>
<comment type="cofactor">
    <cofactor evidence="1">
        <name>Mg(2+)</name>
        <dbReference type="ChEBI" id="CHEBI:18420"/>
    </cofactor>
</comment>
<keyword evidence="9" id="KW-0547">Nucleotide-binding</keyword>
<gene>
    <name evidence="17" type="ORF">CAY53_09310</name>
</gene>
<evidence type="ECO:0000256" key="5">
    <source>
        <dbReference type="ARBA" id="ARBA00011996"/>
    </source>
</evidence>
<keyword evidence="7" id="KW-0808">Transferase</keyword>
<evidence type="ECO:0000256" key="3">
    <source>
        <dbReference type="ARBA" id="ARBA00004742"/>
    </source>
</evidence>
<evidence type="ECO:0000256" key="6">
    <source>
        <dbReference type="ARBA" id="ARBA00021623"/>
    </source>
</evidence>
<evidence type="ECO:0000313" key="18">
    <source>
        <dbReference type="Proteomes" id="UP000239867"/>
    </source>
</evidence>
<comment type="similarity">
    <text evidence="4">Belongs to the PEP-utilizing enzyme family.</text>
</comment>
<evidence type="ECO:0000259" key="16">
    <source>
        <dbReference type="Pfam" id="PF01326"/>
    </source>
</evidence>
<dbReference type="InterPro" id="IPR013815">
    <property type="entry name" value="ATP_grasp_subdomain_1"/>
</dbReference>
<comment type="function">
    <text evidence="2">Catalyzes the phosphorylation of pyruvate to phosphoenolpyruvate.</text>
</comment>
<comment type="catalytic activity">
    <reaction evidence="14">
        <text>pyruvate + ATP + H2O = phosphoenolpyruvate + AMP + phosphate + 2 H(+)</text>
        <dbReference type="Rhea" id="RHEA:11364"/>
        <dbReference type="ChEBI" id="CHEBI:15361"/>
        <dbReference type="ChEBI" id="CHEBI:15377"/>
        <dbReference type="ChEBI" id="CHEBI:15378"/>
        <dbReference type="ChEBI" id="CHEBI:30616"/>
        <dbReference type="ChEBI" id="CHEBI:43474"/>
        <dbReference type="ChEBI" id="CHEBI:58702"/>
        <dbReference type="ChEBI" id="CHEBI:456215"/>
        <dbReference type="EC" id="2.7.9.2"/>
    </reaction>
</comment>
<protein>
    <recommendedName>
        <fullName evidence="6">Phosphoenolpyruvate synthase</fullName>
        <ecNumber evidence="5">2.7.9.2</ecNumber>
    </recommendedName>
    <alternativeName>
        <fullName evidence="13">Pyruvate, water dikinase</fullName>
    </alternativeName>
</protein>
<comment type="pathway">
    <text evidence="3">Carbohydrate biosynthesis; gluconeogenesis.</text>
</comment>
<dbReference type="PANTHER" id="PTHR43030:SF1">
    <property type="entry name" value="PHOSPHOENOLPYRUVATE SYNTHASE"/>
    <property type="match status" value="1"/>
</dbReference>
<evidence type="ECO:0000256" key="12">
    <source>
        <dbReference type="ARBA" id="ARBA00022842"/>
    </source>
</evidence>
<dbReference type="PANTHER" id="PTHR43030">
    <property type="entry name" value="PHOSPHOENOLPYRUVATE SYNTHASE"/>
    <property type="match status" value="1"/>
</dbReference>
<dbReference type="InterPro" id="IPR006319">
    <property type="entry name" value="PEP_synth"/>
</dbReference>
<dbReference type="Gene3D" id="3.30.1490.20">
    <property type="entry name" value="ATP-grasp fold, A domain"/>
    <property type="match status" value="1"/>
</dbReference>
<dbReference type="Pfam" id="PF01326">
    <property type="entry name" value="PPDK_N"/>
    <property type="match status" value="1"/>
</dbReference>
<evidence type="ECO:0000256" key="11">
    <source>
        <dbReference type="ARBA" id="ARBA00022840"/>
    </source>
</evidence>
<dbReference type="AlphaFoldDB" id="A0A2L1GRQ3"/>